<keyword evidence="1" id="KW-0472">Membrane</keyword>
<name>A0A7W3FJI3_9GAMM</name>
<protein>
    <recommendedName>
        <fullName evidence="4">Transmembrane protein</fullName>
    </recommendedName>
</protein>
<evidence type="ECO:0000313" key="2">
    <source>
        <dbReference type="EMBL" id="MBA8680665.1"/>
    </source>
</evidence>
<keyword evidence="1" id="KW-1133">Transmembrane helix</keyword>
<dbReference type="Proteomes" id="UP000547058">
    <property type="component" value="Unassembled WGS sequence"/>
</dbReference>
<dbReference type="EMBL" id="JACGXS010000001">
    <property type="protein sequence ID" value="MBA8680665.1"/>
    <property type="molecule type" value="Genomic_DNA"/>
</dbReference>
<sequence>MKEMEGIQVSVATRWHQLAVPLGFLLAGGSVAFIVFNRGPLLLAFAVALGLLVLPPVLAFVGFPTRNLVSVMPDGLIFSRRDPVAFADISSWGTDDFLKLVRPGQPTLLISAVDLPSRERLLREFETALQAWQQRQPAVTRHARRSYFYGSLRARAIGALIVVLGVGSSILALSTRDPSYRLAAVGGLGAMFGLAMMRGRRV</sequence>
<feature type="transmembrane region" description="Helical" evidence="1">
    <location>
        <begin position="42"/>
        <end position="63"/>
    </location>
</feature>
<reference evidence="2 3" key="1">
    <citation type="submission" date="2020-08" db="EMBL/GenBank/DDBJ databases">
        <title>Stenotrophomonas tumulicola JCM 30961.</title>
        <authorList>
            <person name="Deng Y."/>
        </authorList>
    </citation>
    <scope>NUCLEOTIDE SEQUENCE [LARGE SCALE GENOMIC DNA]</scope>
    <source>
        <strain evidence="2 3">JCM 30961</strain>
    </source>
</reference>
<evidence type="ECO:0000313" key="3">
    <source>
        <dbReference type="Proteomes" id="UP000547058"/>
    </source>
</evidence>
<gene>
    <name evidence="2" type="ORF">H4O11_02450</name>
</gene>
<evidence type="ECO:0000256" key="1">
    <source>
        <dbReference type="SAM" id="Phobius"/>
    </source>
</evidence>
<accession>A0A7W3FJI3</accession>
<evidence type="ECO:0008006" key="4">
    <source>
        <dbReference type="Google" id="ProtNLM"/>
    </source>
</evidence>
<feature type="transmembrane region" description="Helical" evidence="1">
    <location>
        <begin position="179"/>
        <end position="197"/>
    </location>
</feature>
<comment type="caution">
    <text evidence="2">The sequence shown here is derived from an EMBL/GenBank/DDBJ whole genome shotgun (WGS) entry which is preliminary data.</text>
</comment>
<keyword evidence="1" id="KW-0812">Transmembrane</keyword>
<proteinExistence type="predicted"/>
<feature type="transmembrane region" description="Helical" evidence="1">
    <location>
        <begin position="154"/>
        <end position="173"/>
    </location>
</feature>
<dbReference type="RefSeq" id="WP_182337838.1">
    <property type="nucleotide sequence ID" value="NZ_JACGXS010000001.1"/>
</dbReference>
<dbReference type="AlphaFoldDB" id="A0A7W3FJI3"/>
<organism evidence="2 3">
    <name type="scientific">Stenotrophomonas tumulicola</name>
    <dbReference type="NCBI Taxonomy" id="1685415"/>
    <lineage>
        <taxon>Bacteria</taxon>
        <taxon>Pseudomonadati</taxon>
        <taxon>Pseudomonadota</taxon>
        <taxon>Gammaproteobacteria</taxon>
        <taxon>Lysobacterales</taxon>
        <taxon>Lysobacteraceae</taxon>
        <taxon>Stenotrophomonas</taxon>
    </lineage>
</organism>
<feature type="transmembrane region" description="Helical" evidence="1">
    <location>
        <begin position="18"/>
        <end position="36"/>
    </location>
</feature>
<keyword evidence="3" id="KW-1185">Reference proteome</keyword>